<name>A0A915Q6D9_9BILA</name>
<keyword evidence="3" id="KW-0677">Repeat</keyword>
<dbReference type="InterPro" id="IPR022052">
    <property type="entry name" value="Histone-bd_RBBP4-like_N"/>
</dbReference>
<evidence type="ECO:0000256" key="6">
    <source>
        <dbReference type="PROSITE-ProRule" id="PRU00221"/>
    </source>
</evidence>
<reference evidence="10" key="1">
    <citation type="submission" date="2022-11" db="UniProtKB">
        <authorList>
            <consortium name="WormBaseParasite"/>
        </authorList>
    </citation>
    <scope>IDENTIFICATION</scope>
</reference>
<dbReference type="Pfam" id="PF00400">
    <property type="entry name" value="WD40"/>
    <property type="match status" value="2"/>
</dbReference>
<evidence type="ECO:0000256" key="2">
    <source>
        <dbReference type="ARBA" id="ARBA00022574"/>
    </source>
</evidence>
<sequence>MNSAGRALLLFESKKCEKRLDIFKKTEFLCGRHEIAVSRKRKKRGNLGKMLSKTGNRKAKKLPHVKPPTRELRLNFGSKTETINEEQYIKDITFQEKYLTSTSPWDEHFHGVQSWECVKMEDLEEQRDVEMMEDDVKESEKIRNAEKKVYIPGVSRPLRKDEEWDFDPEAYRLYHSFETRWPCLSFDTIADDLGDDRTDFPMSCYLVGGTQAEKATNNELIVMNLSNLNPIRGDEVSDSDDDVDENPRDREPKLHAATIPHIGIVNRVKTTTLGQSKVCAAFSSQGKVTLWNLTQAMEDISSMEGRDRIVKRPKERPFFSFVGHQAEGYALSWSPLQMGKIASGDIRHKIHLWTMAEGGQWVVDPQPLTEHKESVEDLCWSPTEEALLASCSADHSIKLWDTRLAPSDACVCTVANAHESHANVISWNKFEPLIMSGGDDAALNVWSLKTMQFKEPVARFKQHKAPITSVEWSPHETTTVMASGEDNQVTIWDLALEADSAEEIAEVPPQLLFVHMGQKEVKEVHWHNQIPGFAVTTALSGFNLFKPINL</sequence>
<feature type="repeat" description="WD" evidence="6">
    <location>
        <begin position="368"/>
        <end position="403"/>
    </location>
</feature>
<dbReference type="PROSITE" id="PS00678">
    <property type="entry name" value="WD_REPEATS_1"/>
    <property type="match status" value="2"/>
</dbReference>
<evidence type="ECO:0000256" key="4">
    <source>
        <dbReference type="ARBA" id="ARBA00023242"/>
    </source>
</evidence>
<protein>
    <recommendedName>
        <fullName evidence="5">Glutamate-rich WD repeat-containing protein 1</fullName>
    </recommendedName>
</protein>
<evidence type="ECO:0000256" key="3">
    <source>
        <dbReference type="ARBA" id="ARBA00022737"/>
    </source>
</evidence>
<feature type="domain" description="Histone-binding protein RBBP4-like N-terminal" evidence="8">
    <location>
        <begin position="161"/>
        <end position="229"/>
    </location>
</feature>
<dbReference type="InterPro" id="IPR036322">
    <property type="entry name" value="WD40_repeat_dom_sf"/>
</dbReference>
<comment type="subcellular location">
    <subcellularLocation>
        <location evidence="1">Nucleus</location>
    </subcellularLocation>
</comment>
<evidence type="ECO:0000256" key="5">
    <source>
        <dbReference type="ARBA" id="ARBA00040876"/>
    </source>
</evidence>
<dbReference type="PANTHER" id="PTHR45903">
    <property type="entry name" value="GLUTAMATE-RICH WD REPEAT-CONTAINING PROTEIN 1"/>
    <property type="match status" value="1"/>
</dbReference>
<keyword evidence="2 6" id="KW-0853">WD repeat</keyword>
<evidence type="ECO:0000259" key="8">
    <source>
        <dbReference type="Pfam" id="PF12265"/>
    </source>
</evidence>
<feature type="region of interest" description="Disordered" evidence="7">
    <location>
        <begin position="231"/>
        <end position="250"/>
    </location>
</feature>
<dbReference type="AlphaFoldDB" id="A0A915Q6D9"/>
<dbReference type="PROSITE" id="PS50082">
    <property type="entry name" value="WD_REPEATS_2"/>
    <property type="match status" value="3"/>
</dbReference>
<evidence type="ECO:0000256" key="1">
    <source>
        <dbReference type="ARBA" id="ARBA00004123"/>
    </source>
</evidence>
<feature type="region of interest" description="Disordered" evidence="7">
    <location>
        <begin position="41"/>
        <end position="63"/>
    </location>
</feature>
<feature type="repeat" description="WD" evidence="6">
    <location>
        <begin position="460"/>
        <end position="494"/>
    </location>
</feature>
<evidence type="ECO:0000256" key="7">
    <source>
        <dbReference type="SAM" id="MobiDB-lite"/>
    </source>
</evidence>
<keyword evidence="4" id="KW-0539">Nucleus</keyword>
<dbReference type="GO" id="GO:0042254">
    <property type="term" value="P:ribosome biogenesis"/>
    <property type="evidence" value="ECO:0007669"/>
    <property type="project" value="TreeGrafter"/>
</dbReference>
<dbReference type="InterPro" id="IPR020472">
    <property type="entry name" value="WD40_PAC1"/>
</dbReference>
<dbReference type="Gene3D" id="2.130.10.10">
    <property type="entry name" value="YVTN repeat-like/Quinoprotein amine dehydrogenase"/>
    <property type="match status" value="1"/>
</dbReference>
<dbReference type="SMART" id="SM00320">
    <property type="entry name" value="WD40"/>
    <property type="match status" value="5"/>
</dbReference>
<dbReference type="SUPFAM" id="SSF50978">
    <property type="entry name" value="WD40 repeat-like"/>
    <property type="match status" value="1"/>
</dbReference>
<dbReference type="InterPro" id="IPR001680">
    <property type="entry name" value="WD40_rpt"/>
</dbReference>
<proteinExistence type="predicted"/>
<dbReference type="PANTHER" id="PTHR45903:SF1">
    <property type="entry name" value="GLUTAMATE-RICH WD REPEAT-CONTAINING PROTEIN 1"/>
    <property type="match status" value="1"/>
</dbReference>
<dbReference type="InterPro" id="IPR019775">
    <property type="entry name" value="WD40_repeat_CS"/>
</dbReference>
<keyword evidence="9" id="KW-1185">Reference proteome</keyword>
<dbReference type="PROSITE" id="PS50294">
    <property type="entry name" value="WD_REPEATS_REGION"/>
    <property type="match status" value="3"/>
</dbReference>
<dbReference type="Proteomes" id="UP000887581">
    <property type="component" value="Unplaced"/>
</dbReference>
<feature type="repeat" description="WD" evidence="6">
    <location>
        <begin position="415"/>
        <end position="456"/>
    </location>
</feature>
<evidence type="ECO:0000313" key="10">
    <source>
        <dbReference type="WBParaSite" id="sdigi.contig7.g843.t1"/>
    </source>
</evidence>
<dbReference type="GO" id="GO:0005730">
    <property type="term" value="C:nucleolus"/>
    <property type="evidence" value="ECO:0007669"/>
    <property type="project" value="TreeGrafter"/>
</dbReference>
<accession>A0A915Q6D9</accession>
<dbReference type="WBParaSite" id="sdigi.contig7.g843.t1">
    <property type="protein sequence ID" value="sdigi.contig7.g843.t1"/>
    <property type="gene ID" value="sdigi.contig7.g843"/>
</dbReference>
<dbReference type="InterPro" id="IPR051972">
    <property type="entry name" value="Glutamate-rich_WD_repeat"/>
</dbReference>
<dbReference type="Pfam" id="PF12265">
    <property type="entry name" value="CAF1C_H4-bd"/>
    <property type="match status" value="1"/>
</dbReference>
<dbReference type="PRINTS" id="PR00320">
    <property type="entry name" value="GPROTEINBRPT"/>
</dbReference>
<organism evidence="9 10">
    <name type="scientific">Setaria digitata</name>
    <dbReference type="NCBI Taxonomy" id="48799"/>
    <lineage>
        <taxon>Eukaryota</taxon>
        <taxon>Metazoa</taxon>
        <taxon>Ecdysozoa</taxon>
        <taxon>Nematoda</taxon>
        <taxon>Chromadorea</taxon>
        <taxon>Rhabditida</taxon>
        <taxon>Spirurina</taxon>
        <taxon>Spiruromorpha</taxon>
        <taxon>Filarioidea</taxon>
        <taxon>Setariidae</taxon>
        <taxon>Setaria</taxon>
    </lineage>
</organism>
<evidence type="ECO:0000313" key="9">
    <source>
        <dbReference type="Proteomes" id="UP000887581"/>
    </source>
</evidence>
<dbReference type="InterPro" id="IPR015943">
    <property type="entry name" value="WD40/YVTN_repeat-like_dom_sf"/>
</dbReference>